<evidence type="ECO:0000313" key="1">
    <source>
        <dbReference type="EMBL" id="CAA6806005.1"/>
    </source>
</evidence>
<name>A0A6S6SEN5_9BACT</name>
<accession>A0A6S6SEN5</accession>
<sequence>MNVKNRWLIVLAAMGIHISIG</sequence>
<reference evidence="1" key="1">
    <citation type="submission" date="2020-01" db="EMBL/GenBank/DDBJ databases">
        <authorList>
            <person name="Meier V. D."/>
            <person name="Meier V D."/>
        </authorList>
    </citation>
    <scope>NUCLEOTIDE SEQUENCE</scope>
    <source>
        <strain evidence="1">HLG_WM_MAG_02</strain>
    </source>
</reference>
<dbReference type="AlphaFoldDB" id="A0A6S6SEN5"/>
<organism evidence="1">
    <name type="scientific">uncultured Sulfurovum sp</name>
    <dbReference type="NCBI Taxonomy" id="269237"/>
    <lineage>
        <taxon>Bacteria</taxon>
        <taxon>Pseudomonadati</taxon>
        <taxon>Campylobacterota</taxon>
        <taxon>Epsilonproteobacteria</taxon>
        <taxon>Campylobacterales</taxon>
        <taxon>Sulfurovaceae</taxon>
        <taxon>Sulfurovum</taxon>
        <taxon>environmental samples</taxon>
    </lineage>
</organism>
<proteinExistence type="predicted"/>
<feature type="non-terminal residue" evidence="1">
    <location>
        <position position="21"/>
    </location>
</feature>
<protein>
    <submittedName>
        <fullName evidence="1">Uncharacterized protein</fullName>
    </submittedName>
</protein>
<dbReference type="EMBL" id="CACVAZ010000028">
    <property type="protein sequence ID" value="CAA6806005.1"/>
    <property type="molecule type" value="Genomic_DNA"/>
</dbReference>
<gene>
    <name evidence="1" type="ORF">HELGO_WM32601</name>
</gene>